<comment type="caution">
    <text evidence="2">The sequence shown here is derived from an EMBL/GenBank/DDBJ whole genome shotgun (WGS) entry which is preliminary data.</text>
</comment>
<evidence type="ECO:0000256" key="1">
    <source>
        <dbReference type="SAM" id="MobiDB-lite"/>
    </source>
</evidence>
<dbReference type="Proteomes" id="UP001152888">
    <property type="component" value="Unassembled WGS sequence"/>
</dbReference>
<keyword evidence="3" id="KW-1185">Reference proteome</keyword>
<feature type="region of interest" description="Disordered" evidence="1">
    <location>
        <begin position="1"/>
        <end position="20"/>
    </location>
</feature>
<evidence type="ECO:0008006" key="4">
    <source>
        <dbReference type="Google" id="ProtNLM"/>
    </source>
</evidence>
<name>A0A9P0P2C3_ACAOB</name>
<evidence type="ECO:0000313" key="2">
    <source>
        <dbReference type="EMBL" id="CAH1965977.1"/>
    </source>
</evidence>
<accession>A0A9P0P2C3</accession>
<sequence length="79" mass="9082">MSDDETTCVEPSEGTASSLTTEQQHLKSFILNLESLPEIWDSSRNDYLNKLKRTHAYEKLVLIYKKIKPNAAVDDVRKK</sequence>
<organism evidence="2 3">
    <name type="scientific">Acanthoscelides obtectus</name>
    <name type="common">Bean weevil</name>
    <name type="synonym">Bruchus obtectus</name>
    <dbReference type="NCBI Taxonomy" id="200917"/>
    <lineage>
        <taxon>Eukaryota</taxon>
        <taxon>Metazoa</taxon>
        <taxon>Ecdysozoa</taxon>
        <taxon>Arthropoda</taxon>
        <taxon>Hexapoda</taxon>
        <taxon>Insecta</taxon>
        <taxon>Pterygota</taxon>
        <taxon>Neoptera</taxon>
        <taxon>Endopterygota</taxon>
        <taxon>Coleoptera</taxon>
        <taxon>Polyphaga</taxon>
        <taxon>Cucujiformia</taxon>
        <taxon>Chrysomeloidea</taxon>
        <taxon>Chrysomelidae</taxon>
        <taxon>Bruchinae</taxon>
        <taxon>Bruchini</taxon>
        <taxon>Acanthoscelides</taxon>
    </lineage>
</organism>
<evidence type="ECO:0000313" key="3">
    <source>
        <dbReference type="Proteomes" id="UP001152888"/>
    </source>
</evidence>
<protein>
    <recommendedName>
        <fullName evidence="4">MADF domain-containing protein</fullName>
    </recommendedName>
</protein>
<proteinExistence type="predicted"/>
<dbReference type="EMBL" id="CAKOFQ010006729">
    <property type="protein sequence ID" value="CAH1965977.1"/>
    <property type="molecule type" value="Genomic_DNA"/>
</dbReference>
<gene>
    <name evidence="2" type="ORF">ACAOBT_LOCUS6606</name>
</gene>
<dbReference type="AlphaFoldDB" id="A0A9P0P2C3"/>
<dbReference type="OrthoDB" id="6152242at2759"/>
<reference evidence="2" key="1">
    <citation type="submission" date="2022-03" db="EMBL/GenBank/DDBJ databases">
        <authorList>
            <person name="Sayadi A."/>
        </authorList>
    </citation>
    <scope>NUCLEOTIDE SEQUENCE</scope>
</reference>